<dbReference type="AlphaFoldDB" id="X1JDP8"/>
<evidence type="ECO:0000313" key="1">
    <source>
        <dbReference type="EMBL" id="GAH79640.1"/>
    </source>
</evidence>
<name>X1JDP8_9ZZZZ</name>
<dbReference type="Pfam" id="PF04339">
    <property type="entry name" value="FemAB_like"/>
    <property type="match status" value="1"/>
</dbReference>
<comment type="caution">
    <text evidence="1">The sequence shown here is derived from an EMBL/GenBank/DDBJ whole genome shotgun (WGS) entry which is preliminary data.</text>
</comment>
<sequence length="164" mass="18800">MAKGRRKKYTVLWVQSLAEVPQEAWDALAVPLETPLLEWVWLREMEESGSIATEAGWLPIHLTVWSGSELIAAAPLYLKNHSMGEFVWDYVWVELAQKLKAEYYPKLIGMSPVSPIVGYRFLMAPGEDERALTALMIGQIDTFCRRNNIASCSFYFVDPQWQPF</sequence>
<proteinExistence type="predicted"/>
<gene>
    <name evidence="1" type="ORF">S03H2_55354</name>
</gene>
<reference evidence="1" key="1">
    <citation type="journal article" date="2014" name="Front. Microbiol.">
        <title>High frequency of phylogenetically diverse reductive dehalogenase-homologous genes in deep subseafloor sedimentary metagenomes.</title>
        <authorList>
            <person name="Kawai M."/>
            <person name="Futagami T."/>
            <person name="Toyoda A."/>
            <person name="Takaki Y."/>
            <person name="Nishi S."/>
            <person name="Hori S."/>
            <person name="Arai W."/>
            <person name="Tsubouchi T."/>
            <person name="Morono Y."/>
            <person name="Uchiyama I."/>
            <person name="Ito T."/>
            <person name="Fujiyama A."/>
            <person name="Inagaki F."/>
            <person name="Takami H."/>
        </authorList>
    </citation>
    <scope>NUCLEOTIDE SEQUENCE</scope>
    <source>
        <strain evidence="1">Expedition CK06-06</strain>
    </source>
</reference>
<dbReference type="PANTHER" id="PTHR47017">
    <property type="entry name" value="ACYL-COA"/>
    <property type="match status" value="1"/>
</dbReference>
<organism evidence="1">
    <name type="scientific">marine sediment metagenome</name>
    <dbReference type="NCBI Taxonomy" id="412755"/>
    <lineage>
        <taxon>unclassified sequences</taxon>
        <taxon>metagenomes</taxon>
        <taxon>ecological metagenomes</taxon>
    </lineage>
</organism>
<protein>
    <recommendedName>
        <fullName evidence="2">N-acetyltransferase domain-containing protein</fullName>
    </recommendedName>
</protein>
<dbReference type="EMBL" id="BARU01035347">
    <property type="protein sequence ID" value="GAH79640.1"/>
    <property type="molecule type" value="Genomic_DNA"/>
</dbReference>
<dbReference type="InterPro" id="IPR007434">
    <property type="entry name" value="FemAB-like"/>
</dbReference>
<dbReference type="PANTHER" id="PTHR47017:SF1">
    <property type="entry name" value="ACYL-COA"/>
    <property type="match status" value="1"/>
</dbReference>
<evidence type="ECO:0008006" key="2">
    <source>
        <dbReference type="Google" id="ProtNLM"/>
    </source>
</evidence>
<accession>X1JDP8</accession>
<feature type="non-terminal residue" evidence="1">
    <location>
        <position position="164"/>
    </location>
</feature>